<dbReference type="AlphaFoldDB" id="A0A454CM04"/>
<sequence length="38" mass="4370">MLAMKISFSISAAFRAWFLKFEFGLDKSKSKPNDEQEA</sequence>
<name>A0A454CM04_VIBHA</name>
<proteinExistence type="predicted"/>
<accession>A0A454CM04</accession>
<reference evidence="1 2" key="1">
    <citation type="submission" date="2012-10" db="EMBL/GenBank/DDBJ databases">
        <title>Genome sequence of Vibrio Cholerae HENC-02.</title>
        <authorList>
            <person name="Eppinger M."/>
            <person name="Hasan N.A."/>
            <person name="Sengamalay N."/>
            <person name="Hine E."/>
            <person name="Su Q."/>
            <person name="Daugherty S.C."/>
            <person name="Young S."/>
            <person name="Sadzewicz L."/>
            <person name="Tallon L."/>
            <person name="Cebula T.A."/>
            <person name="Ravel J."/>
            <person name="Colwell R.R."/>
        </authorList>
    </citation>
    <scope>NUCLEOTIDE SEQUENCE [LARGE SCALE GENOMIC DNA]</scope>
    <source>
        <strain evidence="1 2">HENC-02</strain>
    </source>
</reference>
<organism evidence="1 2">
    <name type="scientific">Vibrio harveyi</name>
    <name type="common">Beneckea harveyi</name>
    <dbReference type="NCBI Taxonomy" id="669"/>
    <lineage>
        <taxon>Bacteria</taxon>
        <taxon>Pseudomonadati</taxon>
        <taxon>Pseudomonadota</taxon>
        <taxon>Gammaproteobacteria</taxon>
        <taxon>Vibrionales</taxon>
        <taxon>Vibrionaceae</taxon>
        <taxon>Vibrio</taxon>
    </lineage>
</organism>
<protein>
    <submittedName>
        <fullName evidence="1">Uncharacterized protein</fullName>
    </submittedName>
</protein>
<evidence type="ECO:0000313" key="2">
    <source>
        <dbReference type="Proteomes" id="UP000008367"/>
    </source>
</evidence>
<evidence type="ECO:0000313" key="1">
    <source>
        <dbReference type="EMBL" id="EKM20313.1"/>
    </source>
</evidence>
<dbReference type="EMBL" id="AJSR01002932">
    <property type="protein sequence ID" value="EKM20313.1"/>
    <property type="molecule type" value="Genomic_DNA"/>
</dbReference>
<dbReference type="Proteomes" id="UP000008367">
    <property type="component" value="Unassembled WGS sequence"/>
</dbReference>
<comment type="caution">
    <text evidence="1">The sequence shown here is derived from an EMBL/GenBank/DDBJ whole genome shotgun (WGS) entry which is preliminary data.</text>
</comment>
<gene>
    <name evidence="1" type="ORF">VCHENC02_0558</name>
</gene>